<name>A0A4Y2ALG3_ARAVE</name>
<protein>
    <submittedName>
        <fullName evidence="1">Uncharacterized protein</fullName>
    </submittedName>
</protein>
<dbReference type="AlphaFoldDB" id="A0A4Y2ALG3"/>
<evidence type="ECO:0000313" key="2">
    <source>
        <dbReference type="Proteomes" id="UP000499080"/>
    </source>
</evidence>
<dbReference type="Proteomes" id="UP000499080">
    <property type="component" value="Unassembled WGS sequence"/>
</dbReference>
<organism evidence="1 2">
    <name type="scientific">Araneus ventricosus</name>
    <name type="common">Orbweaver spider</name>
    <name type="synonym">Epeira ventricosa</name>
    <dbReference type="NCBI Taxonomy" id="182803"/>
    <lineage>
        <taxon>Eukaryota</taxon>
        <taxon>Metazoa</taxon>
        <taxon>Ecdysozoa</taxon>
        <taxon>Arthropoda</taxon>
        <taxon>Chelicerata</taxon>
        <taxon>Arachnida</taxon>
        <taxon>Araneae</taxon>
        <taxon>Araneomorphae</taxon>
        <taxon>Entelegynae</taxon>
        <taxon>Araneoidea</taxon>
        <taxon>Araneidae</taxon>
        <taxon>Araneus</taxon>
    </lineage>
</organism>
<sequence>MLVKQATLNGSPYPDVKLPRSHIKTQFRKLMMEIWQKEWEEVVEKLVPTSIRPPRRIVASYETRATAGKSLVPKGCIQPALQE</sequence>
<reference evidence="1 2" key="1">
    <citation type="journal article" date="2019" name="Sci. Rep.">
        <title>Orb-weaving spider Araneus ventricosus genome elucidates the spidroin gene catalogue.</title>
        <authorList>
            <person name="Kono N."/>
            <person name="Nakamura H."/>
            <person name="Ohtoshi R."/>
            <person name="Moran D.A.P."/>
            <person name="Shinohara A."/>
            <person name="Yoshida Y."/>
            <person name="Fujiwara M."/>
            <person name="Mori M."/>
            <person name="Tomita M."/>
            <person name="Arakawa K."/>
        </authorList>
    </citation>
    <scope>NUCLEOTIDE SEQUENCE [LARGE SCALE GENOMIC DNA]</scope>
</reference>
<accession>A0A4Y2ALG3</accession>
<dbReference type="EMBL" id="BGPR01000022">
    <property type="protein sequence ID" value="GBL80588.1"/>
    <property type="molecule type" value="Genomic_DNA"/>
</dbReference>
<proteinExistence type="predicted"/>
<evidence type="ECO:0000313" key="1">
    <source>
        <dbReference type="EMBL" id="GBL80588.1"/>
    </source>
</evidence>
<comment type="caution">
    <text evidence="1">The sequence shown here is derived from an EMBL/GenBank/DDBJ whole genome shotgun (WGS) entry which is preliminary data.</text>
</comment>
<gene>
    <name evidence="1" type="ORF">AVEN_225274_1</name>
</gene>
<keyword evidence="2" id="KW-1185">Reference proteome</keyword>